<evidence type="ECO:0000256" key="17">
    <source>
        <dbReference type="ARBA" id="ARBA00040123"/>
    </source>
</evidence>
<comment type="catalytic activity">
    <reaction evidence="19">
        <text>octanoyl-CoA + H2O = octanoate + CoA + H(+)</text>
        <dbReference type="Rhea" id="RHEA:30143"/>
        <dbReference type="ChEBI" id="CHEBI:15377"/>
        <dbReference type="ChEBI" id="CHEBI:15378"/>
        <dbReference type="ChEBI" id="CHEBI:25646"/>
        <dbReference type="ChEBI" id="CHEBI:57287"/>
        <dbReference type="ChEBI" id="CHEBI:57386"/>
    </reaction>
    <physiologicalReaction direction="left-to-right" evidence="19">
        <dbReference type="Rhea" id="RHEA:30144"/>
    </physiologicalReaction>
</comment>
<dbReference type="InterPro" id="IPR029069">
    <property type="entry name" value="HotDog_dom_sf"/>
</dbReference>
<evidence type="ECO:0000256" key="21">
    <source>
        <dbReference type="ARBA" id="ARBA00047969"/>
    </source>
</evidence>
<evidence type="ECO:0000256" key="15">
    <source>
        <dbReference type="ARBA" id="ARBA00038456"/>
    </source>
</evidence>
<keyword evidence="11" id="KW-0472">Membrane</keyword>
<evidence type="ECO:0000256" key="16">
    <source>
        <dbReference type="ARBA" id="ARBA00038848"/>
    </source>
</evidence>
<evidence type="ECO:0000256" key="9">
    <source>
        <dbReference type="ARBA" id="ARBA00022946"/>
    </source>
</evidence>
<dbReference type="InterPro" id="IPR052365">
    <property type="entry name" value="THEM4/THEM5_acyl-CoA_thioest"/>
</dbReference>
<dbReference type="eggNOG" id="COG2050">
    <property type="taxonomic scope" value="Bacteria"/>
</dbReference>
<dbReference type="AlphaFoldDB" id="M0QIV2"/>
<dbReference type="InterPro" id="IPR006683">
    <property type="entry name" value="Thioestr_dom"/>
</dbReference>
<dbReference type="SUPFAM" id="SSF54637">
    <property type="entry name" value="Thioesterase/thiol ester dehydrase-isomerase"/>
    <property type="match status" value="1"/>
</dbReference>
<evidence type="ECO:0000256" key="23">
    <source>
        <dbReference type="ARBA" id="ARBA00048180"/>
    </source>
</evidence>
<proteinExistence type="inferred from homology"/>
<comment type="catalytic activity">
    <reaction evidence="21">
        <text>decanoyl-CoA + H2O = decanoate + CoA + H(+)</text>
        <dbReference type="Rhea" id="RHEA:40059"/>
        <dbReference type="ChEBI" id="CHEBI:15377"/>
        <dbReference type="ChEBI" id="CHEBI:15378"/>
        <dbReference type="ChEBI" id="CHEBI:27689"/>
        <dbReference type="ChEBI" id="CHEBI:57287"/>
        <dbReference type="ChEBI" id="CHEBI:61430"/>
    </reaction>
    <physiologicalReaction direction="left-to-right" evidence="21">
        <dbReference type="Rhea" id="RHEA:40060"/>
    </physiologicalReaction>
</comment>
<dbReference type="OrthoDB" id="3474675at2"/>
<evidence type="ECO:0000256" key="19">
    <source>
        <dbReference type="ARBA" id="ARBA00047588"/>
    </source>
</evidence>
<keyword evidence="4" id="KW-1003">Cell membrane</keyword>
<evidence type="ECO:0000256" key="12">
    <source>
        <dbReference type="ARBA" id="ARBA00023273"/>
    </source>
</evidence>
<comment type="similarity">
    <text evidence="15">Belongs to the THEM4/THEM5 thioesterase family.</text>
</comment>
<dbReference type="EMBL" id="BANX01000016">
    <property type="protein sequence ID" value="GAC68483.1"/>
    <property type="molecule type" value="Genomic_DNA"/>
</dbReference>
<accession>M0QIV2</accession>
<keyword evidence="8" id="KW-0276">Fatty acid metabolism</keyword>
<comment type="catalytic activity">
    <reaction evidence="14">
        <text>(9Z)-octadecenoyl-CoA + H2O = (9Z)-octadecenoate + CoA + H(+)</text>
        <dbReference type="Rhea" id="RHEA:40139"/>
        <dbReference type="ChEBI" id="CHEBI:15377"/>
        <dbReference type="ChEBI" id="CHEBI:15378"/>
        <dbReference type="ChEBI" id="CHEBI:30823"/>
        <dbReference type="ChEBI" id="CHEBI:57287"/>
        <dbReference type="ChEBI" id="CHEBI:57387"/>
    </reaction>
    <physiologicalReaction direction="left-to-right" evidence="14">
        <dbReference type="Rhea" id="RHEA:40140"/>
    </physiologicalReaction>
</comment>
<evidence type="ECO:0000256" key="8">
    <source>
        <dbReference type="ARBA" id="ARBA00022832"/>
    </source>
</evidence>
<gene>
    <name evidence="25" type="ORF">GS4_16_00130</name>
</gene>
<dbReference type="CDD" id="cd03443">
    <property type="entry name" value="PaaI_thioesterase"/>
    <property type="match status" value="1"/>
</dbReference>
<sequence length="199" mass="21348">MTSSAWAAQTLADQETGTAFEHLIGSLRGLQDSVTSTRPPAEVALAIAAELRAVAHRLDEFGVGEADQLAGAQMDYPGRSQACVPVLDHTAQSADEVRGTLQLSRFHLGRNGAAHGGVIPLVFDEIFGRLAGTDRPRCRTAFLHVDYREITPIGRRLDFTGRVERVDGRKIFVTGSLADGDAVVAEADALFVVLREGQP</sequence>
<evidence type="ECO:0000256" key="20">
    <source>
        <dbReference type="ARBA" id="ARBA00047734"/>
    </source>
</evidence>
<name>M0QIV2_9ACTN</name>
<evidence type="ECO:0000256" key="1">
    <source>
        <dbReference type="ARBA" id="ARBA00004170"/>
    </source>
</evidence>
<dbReference type="PANTHER" id="PTHR12418:SF19">
    <property type="entry name" value="ACYL-COENZYME A THIOESTERASE THEM4"/>
    <property type="match status" value="1"/>
</dbReference>
<keyword evidence="5" id="KW-0963">Cytoplasm</keyword>
<comment type="catalytic activity">
    <reaction evidence="13">
        <text>(5Z,8Z,11Z,14Z)-eicosatetraenoyl-CoA + H2O = (5Z,8Z,11Z,14Z)-eicosatetraenoate + CoA + H(+)</text>
        <dbReference type="Rhea" id="RHEA:40151"/>
        <dbReference type="ChEBI" id="CHEBI:15377"/>
        <dbReference type="ChEBI" id="CHEBI:15378"/>
        <dbReference type="ChEBI" id="CHEBI:32395"/>
        <dbReference type="ChEBI" id="CHEBI:57287"/>
        <dbReference type="ChEBI" id="CHEBI:57368"/>
    </reaction>
    <physiologicalReaction direction="left-to-right" evidence="13">
        <dbReference type="Rhea" id="RHEA:40152"/>
    </physiologicalReaction>
</comment>
<dbReference type="PANTHER" id="PTHR12418">
    <property type="entry name" value="ACYL-COENZYME A THIOESTERASE THEM4"/>
    <property type="match status" value="1"/>
</dbReference>
<evidence type="ECO:0000256" key="22">
    <source>
        <dbReference type="ARBA" id="ARBA00048074"/>
    </source>
</evidence>
<comment type="catalytic activity">
    <reaction evidence="22">
        <text>dodecanoyl-CoA + H2O = dodecanoate + CoA + H(+)</text>
        <dbReference type="Rhea" id="RHEA:30135"/>
        <dbReference type="ChEBI" id="CHEBI:15377"/>
        <dbReference type="ChEBI" id="CHEBI:15378"/>
        <dbReference type="ChEBI" id="CHEBI:18262"/>
        <dbReference type="ChEBI" id="CHEBI:57287"/>
        <dbReference type="ChEBI" id="CHEBI:57375"/>
    </reaction>
    <physiologicalReaction direction="left-to-right" evidence="22">
        <dbReference type="Rhea" id="RHEA:30136"/>
    </physiologicalReaction>
</comment>
<evidence type="ECO:0000259" key="24">
    <source>
        <dbReference type="Pfam" id="PF03061"/>
    </source>
</evidence>
<keyword evidence="7" id="KW-0378">Hydrolase</keyword>
<keyword evidence="10" id="KW-0443">Lipid metabolism</keyword>
<comment type="subcellular location">
    <subcellularLocation>
        <location evidence="3">Cell projection</location>
        <location evidence="3">Ruffle membrane</location>
    </subcellularLocation>
    <subcellularLocation>
        <location evidence="2">Cytoplasm</location>
    </subcellularLocation>
    <subcellularLocation>
        <location evidence="1">Membrane</location>
        <topology evidence="1">Peripheral membrane protein</topology>
    </subcellularLocation>
</comment>
<dbReference type="EC" id="3.1.2.2" evidence="16"/>
<keyword evidence="26" id="KW-1185">Reference proteome</keyword>
<dbReference type="GO" id="GO:0005737">
    <property type="term" value="C:cytoplasm"/>
    <property type="evidence" value="ECO:0007669"/>
    <property type="project" value="UniProtKB-SubCell"/>
</dbReference>
<evidence type="ECO:0000256" key="5">
    <source>
        <dbReference type="ARBA" id="ARBA00022490"/>
    </source>
</evidence>
<dbReference type="GO" id="GO:0016787">
    <property type="term" value="F:hydrolase activity"/>
    <property type="evidence" value="ECO:0007669"/>
    <property type="project" value="UniProtKB-KW"/>
</dbReference>
<keyword evidence="12" id="KW-0966">Cell projection</keyword>
<organism evidence="25 26">
    <name type="scientific">Gordonia soli NBRC 108243</name>
    <dbReference type="NCBI Taxonomy" id="1223545"/>
    <lineage>
        <taxon>Bacteria</taxon>
        <taxon>Bacillati</taxon>
        <taxon>Actinomycetota</taxon>
        <taxon>Actinomycetes</taxon>
        <taxon>Mycobacteriales</taxon>
        <taxon>Gordoniaceae</taxon>
        <taxon>Gordonia</taxon>
    </lineage>
</organism>
<dbReference type="Pfam" id="PF03061">
    <property type="entry name" value="4HBT"/>
    <property type="match status" value="1"/>
</dbReference>
<dbReference type="GO" id="GO:0006631">
    <property type="term" value="P:fatty acid metabolic process"/>
    <property type="evidence" value="ECO:0007669"/>
    <property type="project" value="UniProtKB-KW"/>
</dbReference>
<evidence type="ECO:0000256" key="2">
    <source>
        <dbReference type="ARBA" id="ARBA00004496"/>
    </source>
</evidence>
<feature type="domain" description="Thioesterase" evidence="24">
    <location>
        <begin position="111"/>
        <end position="181"/>
    </location>
</feature>
<evidence type="ECO:0000256" key="14">
    <source>
        <dbReference type="ARBA" id="ARBA00037002"/>
    </source>
</evidence>
<comment type="catalytic activity">
    <reaction evidence="20">
        <text>hexadecanoyl-CoA + H2O = hexadecanoate + CoA + H(+)</text>
        <dbReference type="Rhea" id="RHEA:16645"/>
        <dbReference type="ChEBI" id="CHEBI:7896"/>
        <dbReference type="ChEBI" id="CHEBI:15377"/>
        <dbReference type="ChEBI" id="CHEBI:15378"/>
        <dbReference type="ChEBI" id="CHEBI:57287"/>
        <dbReference type="ChEBI" id="CHEBI:57379"/>
        <dbReference type="EC" id="3.1.2.2"/>
    </reaction>
    <physiologicalReaction direction="left-to-right" evidence="20">
        <dbReference type="Rhea" id="RHEA:16646"/>
    </physiologicalReaction>
</comment>
<dbReference type="RefSeq" id="WP_007620662.1">
    <property type="nucleotide sequence ID" value="NZ_BANX01000016.1"/>
</dbReference>
<keyword evidence="9" id="KW-0809">Transit peptide</keyword>
<dbReference type="STRING" id="1223545.GS4_16_00130"/>
<reference evidence="25 26" key="1">
    <citation type="submission" date="2013-01" db="EMBL/GenBank/DDBJ databases">
        <title>Whole genome shotgun sequence of Gordonia soli NBRC 108243.</title>
        <authorList>
            <person name="Isaki-Nakamura S."/>
            <person name="Hosoyama A."/>
            <person name="Tsuchikane K."/>
            <person name="Ando Y."/>
            <person name="Baba S."/>
            <person name="Ohji S."/>
            <person name="Hamada M."/>
            <person name="Tamura T."/>
            <person name="Yamazoe A."/>
            <person name="Yamazaki S."/>
            <person name="Fujita N."/>
        </authorList>
    </citation>
    <scope>NUCLEOTIDE SEQUENCE [LARGE SCALE GENOMIC DNA]</scope>
    <source>
        <strain evidence="25 26">NBRC 108243</strain>
    </source>
</reference>
<evidence type="ECO:0000256" key="4">
    <source>
        <dbReference type="ARBA" id="ARBA00022475"/>
    </source>
</evidence>
<evidence type="ECO:0000256" key="10">
    <source>
        <dbReference type="ARBA" id="ARBA00023098"/>
    </source>
</evidence>
<evidence type="ECO:0000256" key="3">
    <source>
        <dbReference type="ARBA" id="ARBA00004632"/>
    </source>
</evidence>
<dbReference type="Proteomes" id="UP000011666">
    <property type="component" value="Unassembled WGS sequence"/>
</dbReference>
<evidence type="ECO:0000313" key="26">
    <source>
        <dbReference type="Proteomes" id="UP000011666"/>
    </source>
</evidence>
<dbReference type="GO" id="GO:0016020">
    <property type="term" value="C:membrane"/>
    <property type="evidence" value="ECO:0007669"/>
    <property type="project" value="UniProtKB-SubCell"/>
</dbReference>
<evidence type="ECO:0000256" key="18">
    <source>
        <dbReference type="ARBA" id="ARBA00043210"/>
    </source>
</evidence>
<evidence type="ECO:0000256" key="6">
    <source>
        <dbReference type="ARBA" id="ARBA00022703"/>
    </source>
</evidence>
<evidence type="ECO:0000256" key="11">
    <source>
        <dbReference type="ARBA" id="ARBA00023136"/>
    </source>
</evidence>
<evidence type="ECO:0000313" key="25">
    <source>
        <dbReference type="EMBL" id="GAC68483.1"/>
    </source>
</evidence>
<protein>
    <recommendedName>
        <fullName evidence="17">Acyl-coenzyme A thioesterase THEM4</fullName>
        <ecNumber evidence="16">3.1.2.2</ecNumber>
    </recommendedName>
    <alternativeName>
        <fullName evidence="18">Thioesterase superfamily member 4</fullName>
    </alternativeName>
</protein>
<evidence type="ECO:0000256" key="7">
    <source>
        <dbReference type="ARBA" id="ARBA00022801"/>
    </source>
</evidence>
<dbReference type="Gene3D" id="3.10.129.10">
    <property type="entry name" value="Hotdog Thioesterase"/>
    <property type="match status" value="1"/>
</dbReference>
<comment type="caution">
    <text evidence="25">The sequence shown here is derived from an EMBL/GenBank/DDBJ whole genome shotgun (WGS) entry which is preliminary data.</text>
</comment>
<keyword evidence="6" id="KW-0053">Apoptosis</keyword>
<comment type="catalytic activity">
    <reaction evidence="23">
        <text>tetradecanoyl-CoA + H2O = tetradecanoate + CoA + H(+)</text>
        <dbReference type="Rhea" id="RHEA:40119"/>
        <dbReference type="ChEBI" id="CHEBI:15377"/>
        <dbReference type="ChEBI" id="CHEBI:15378"/>
        <dbReference type="ChEBI" id="CHEBI:30807"/>
        <dbReference type="ChEBI" id="CHEBI:57287"/>
        <dbReference type="ChEBI" id="CHEBI:57385"/>
    </reaction>
    <physiologicalReaction direction="left-to-right" evidence="23">
        <dbReference type="Rhea" id="RHEA:40120"/>
    </physiologicalReaction>
</comment>
<evidence type="ECO:0000256" key="13">
    <source>
        <dbReference type="ARBA" id="ARBA00035852"/>
    </source>
</evidence>